<keyword evidence="2" id="KW-1185">Reference proteome</keyword>
<dbReference type="Proteomes" id="UP000494330">
    <property type="component" value="Unassembled WGS sequence"/>
</dbReference>
<organism evidence="1 2">
    <name type="scientific">Burkholderia paludis</name>
    <dbReference type="NCBI Taxonomy" id="1506587"/>
    <lineage>
        <taxon>Bacteria</taxon>
        <taxon>Pseudomonadati</taxon>
        <taxon>Pseudomonadota</taxon>
        <taxon>Betaproteobacteria</taxon>
        <taxon>Burkholderiales</taxon>
        <taxon>Burkholderiaceae</taxon>
        <taxon>Burkholderia</taxon>
        <taxon>Burkholderia cepacia complex</taxon>
    </lineage>
</organism>
<evidence type="ECO:0000313" key="2">
    <source>
        <dbReference type="Proteomes" id="UP000494330"/>
    </source>
</evidence>
<name>A0A6P2KCA6_9BURK</name>
<dbReference type="AlphaFoldDB" id="A0A6P2KCA6"/>
<sequence length="219" mass="24342">MVRLVLLMPGIEYLRTRWRGLALPGRVRAVAGVAGVAICVDALDGVLHFPIRIFAWLFQPDHATGSNAWRPSTVRVRSRHYDPARLHAFGSSCRQDATYNLTHRNCSSTVSNALEATLDGAMWRLKGARTGWGAFVRRLVTPEPRVAAQIRKRAVTMAWTPGLTLDHARAPGMLADPPPFAWWKVARSAMKAIIASRRAALGANRAVRRGRPADRRPRR</sequence>
<accession>A0A6P2KCA6</accession>
<gene>
    <name evidence="1" type="ORF">BPA30113_02351</name>
</gene>
<protein>
    <submittedName>
        <fullName evidence="1">Membrane protein</fullName>
    </submittedName>
</protein>
<proteinExistence type="predicted"/>
<dbReference type="EMBL" id="CABVQD010000006">
    <property type="protein sequence ID" value="VWB53998.1"/>
    <property type="molecule type" value="Genomic_DNA"/>
</dbReference>
<evidence type="ECO:0000313" key="1">
    <source>
        <dbReference type="EMBL" id="VWB53998.1"/>
    </source>
</evidence>
<reference evidence="1 2" key="1">
    <citation type="submission" date="2019-09" db="EMBL/GenBank/DDBJ databases">
        <authorList>
            <person name="Depoorter E."/>
        </authorList>
    </citation>
    <scope>NUCLEOTIDE SEQUENCE [LARGE SCALE GENOMIC DNA]</scope>
    <source>
        <strain evidence="1">LMG 30113</strain>
    </source>
</reference>